<dbReference type="STRING" id="63186.ZOBELLIA_3626"/>
<keyword evidence="6" id="KW-1185">Reference proteome</keyword>
<reference evidence="5 6" key="2">
    <citation type="journal article" date="2012" name="Environ. Microbiol.">
        <title>Characterization of the first alginolytic operons in a marine bacterium: from their emergence in marine Flavobacteriia to their independent transfers to marine Proteobacteria and human gut Bacteroides.</title>
        <authorList>
            <person name="Thomas F."/>
            <person name="Barbeyron T."/>
            <person name="Tonon T."/>
            <person name="Genicot S."/>
            <person name="Czjzek M."/>
            <person name="Michel G."/>
        </authorList>
    </citation>
    <scope>NUCLEOTIDE SEQUENCE [LARGE SCALE GENOMIC DNA]</scope>
    <source>
        <strain evidence="6">DSM 12802 / CCUG 47099 / CIP 106680 / NCIMB 13871 / Dsij</strain>
    </source>
</reference>
<protein>
    <submittedName>
        <fullName evidence="5">Conserved hypothetical periplasmic protein</fullName>
    </submittedName>
</protein>
<dbReference type="InterPro" id="IPR023296">
    <property type="entry name" value="Glyco_hydro_beta-prop_sf"/>
</dbReference>
<keyword evidence="2 4" id="KW-0378">Hydrolase</keyword>
<dbReference type="GO" id="GO:0005975">
    <property type="term" value="P:carbohydrate metabolic process"/>
    <property type="evidence" value="ECO:0007669"/>
    <property type="project" value="InterPro"/>
</dbReference>
<sequence length="332" mass="38275">MKNLSFLLSTLCGITYGLHAQAELLVPEQANQYVRVYKADGDYFFGPDTPNLKEGKWYDEWVPNDHTFVKGDDGLWHIFGITHPLVETKPLNKGIHEGEYASFHAVSRATNFKETLKENHYNDLPKILAPRDRPGEIPANHAPYVVRKDGRFQMVYGHSPIRLAVSDNLYDWEPKGELFSDPDGARDPNLLLYKGTYYLTYCSIKSVRMVTSKDLIHWSEPKTILKTNQFDPESPSLLFHNNSFYLFVCAWEGGWDGKDIQGAYTHKAYVYQSNDLTNFGVDQEKEITVLKAHAPEIFQGEDGQWYISSVEWPYRGVSIDRFTWKPQNHKQK</sequence>
<dbReference type="PATRIC" id="fig|63186.3.peg.3539"/>
<proteinExistence type="inferred from homology"/>
<dbReference type="RefSeq" id="WP_013994954.1">
    <property type="nucleotide sequence ID" value="NC_015844.1"/>
</dbReference>
<evidence type="ECO:0000313" key="6">
    <source>
        <dbReference type="Proteomes" id="UP000008898"/>
    </source>
</evidence>
<dbReference type="Pfam" id="PF04616">
    <property type="entry name" value="Glyco_hydro_43"/>
    <property type="match status" value="1"/>
</dbReference>
<dbReference type="Gene3D" id="2.115.10.20">
    <property type="entry name" value="Glycosyl hydrolase domain, family 43"/>
    <property type="match status" value="1"/>
</dbReference>
<evidence type="ECO:0000256" key="3">
    <source>
        <dbReference type="ARBA" id="ARBA00023295"/>
    </source>
</evidence>
<keyword evidence="3 4" id="KW-0326">Glycosidase</keyword>
<dbReference type="GO" id="GO:0004553">
    <property type="term" value="F:hydrolase activity, hydrolyzing O-glycosyl compounds"/>
    <property type="evidence" value="ECO:0007669"/>
    <property type="project" value="InterPro"/>
</dbReference>
<organism evidence="5 6">
    <name type="scientific">Zobellia galactanivorans (strain DSM 12802 / CCUG 47099 / CIP 106680 / NCIMB 13871 / Dsij)</name>
    <dbReference type="NCBI Taxonomy" id="63186"/>
    <lineage>
        <taxon>Bacteria</taxon>
        <taxon>Pseudomonadati</taxon>
        <taxon>Bacteroidota</taxon>
        <taxon>Flavobacteriia</taxon>
        <taxon>Flavobacteriales</taxon>
        <taxon>Flavobacteriaceae</taxon>
        <taxon>Zobellia</taxon>
    </lineage>
</organism>
<evidence type="ECO:0000256" key="4">
    <source>
        <dbReference type="RuleBase" id="RU361187"/>
    </source>
</evidence>
<gene>
    <name evidence="5" type="ordered locus">zobellia_3626</name>
</gene>
<dbReference type="InterPro" id="IPR006710">
    <property type="entry name" value="Glyco_hydro_43"/>
</dbReference>
<dbReference type="SUPFAM" id="SSF75005">
    <property type="entry name" value="Arabinanase/levansucrase/invertase"/>
    <property type="match status" value="1"/>
</dbReference>
<dbReference type="EMBL" id="FP476056">
    <property type="protein sequence ID" value="CAZ97764.1"/>
    <property type="molecule type" value="Genomic_DNA"/>
</dbReference>
<dbReference type="AlphaFoldDB" id="G0L8Q6"/>
<evidence type="ECO:0000256" key="1">
    <source>
        <dbReference type="ARBA" id="ARBA00009865"/>
    </source>
</evidence>
<comment type="similarity">
    <text evidence="1 4">Belongs to the glycosyl hydrolase 43 family.</text>
</comment>
<evidence type="ECO:0000313" key="5">
    <source>
        <dbReference type="EMBL" id="CAZ97764.1"/>
    </source>
</evidence>
<reference evidence="6" key="1">
    <citation type="submission" date="2009-07" db="EMBL/GenBank/DDBJ databases">
        <title>Complete genome sequence of Zobellia galactanivorans Dsij.</title>
        <authorList>
            <consortium name="Genoscope - CEA"/>
        </authorList>
    </citation>
    <scope>NUCLEOTIDE SEQUENCE [LARGE SCALE GENOMIC DNA]</scope>
    <source>
        <strain evidence="6">DSM 12802 / CCUG 47099 / CIP 106680 / NCIMB 13871 / Dsij</strain>
    </source>
</reference>
<dbReference type="Proteomes" id="UP000008898">
    <property type="component" value="Chromosome"/>
</dbReference>
<dbReference type="KEGG" id="zga:ZOBELLIA_3626"/>
<accession>G0L8Q6</accession>
<name>G0L8Q6_ZOBGA</name>
<evidence type="ECO:0000256" key="2">
    <source>
        <dbReference type="ARBA" id="ARBA00022801"/>
    </source>
</evidence>
<dbReference type="OrthoDB" id="9801455at2"/>
<dbReference type="HOGENOM" id="CLU_836656_0_0_10"/>